<dbReference type="InterPro" id="IPR032675">
    <property type="entry name" value="LRR_dom_sf"/>
</dbReference>
<feature type="domain" description="Disease resistance protein RPS4B/Roq1-like leucine-rich repeats" evidence="10">
    <location>
        <begin position="499"/>
        <end position="589"/>
    </location>
</feature>
<dbReference type="InterPro" id="IPR001611">
    <property type="entry name" value="Leu-rich_rpt"/>
</dbReference>
<dbReference type="PANTHER" id="PTHR11017:SF527">
    <property type="entry name" value="TMV RESISTANCE PROTEIN N-LIKE"/>
    <property type="match status" value="1"/>
</dbReference>
<dbReference type="Pfam" id="PF00560">
    <property type="entry name" value="LRR_1"/>
    <property type="match status" value="1"/>
</dbReference>
<evidence type="ECO:0000256" key="6">
    <source>
        <dbReference type="ARBA" id="ARBA00047304"/>
    </source>
</evidence>
<dbReference type="OMA" id="EINIRYS"/>
<dbReference type="InterPro" id="IPR058192">
    <property type="entry name" value="WHD_ROQ1-like"/>
</dbReference>
<keyword evidence="11" id="KW-0238">DNA-binding</keyword>
<dbReference type="SUPFAM" id="SSF46785">
    <property type="entry name" value="Winged helix' DNA-binding domain"/>
    <property type="match status" value="1"/>
</dbReference>
<dbReference type="Gene3D" id="1.10.8.430">
    <property type="entry name" value="Helical domain of apoptotic protease-activating factors"/>
    <property type="match status" value="1"/>
</dbReference>
<dbReference type="GO" id="GO:0006952">
    <property type="term" value="P:defense response"/>
    <property type="evidence" value="ECO:0007669"/>
    <property type="project" value="InterPro"/>
</dbReference>
<feature type="domain" description="Disease resistance protein Roq1-like winged-helix" evidence="9">
    <location>
        <begin position="239"/>
        <end position="310"/>
    </location>
</feature>
<evidence type="ECO:0000259" key="10">
    <source>
        <dbReference type="Pfam" id="PF23286"/>
    </source>
</evidence>
<proteinExistence type="predicted"/>
<comment type="catalytic activity">
    <reaction evidence="6">
        <text>NAD(+) + H2O = ADP-D-ribose + nicotinamide + H(+)</text>
        <dbReference type="Rhea" id="RHEA:16301"/>
        <dbReference type="ChEBI" id="CHEBI:15377"/>
        <dbReference type="ChEBI" id="CHEBI:15378"/>
        <dbReference type="ChEBI" id="CHEBI:17154"/>
        <dbReference type="ChEBI" id="CHEBI:57540"/>
        <dbReference type="ChEBI" id="CHEBI:57967"/>
        <dbReference type="EC" id="3.2.2.6"/>
    </reaction>
    <physiologicalReaction direction="left-to-right" evidence="6">
        <dbReference type="Rhea" id="RHEA:16302"/>
    </physiologicalReaction>
</comment>
<dbReference type="Gramene" id="PRQ22488">
    <property type="protein sequence ID" value="PRQ22488"/>
    <property type="gene ID" value="RchiOBHm_Chr6g0250871"/>
</dbReference>
<dbReference type="PANTHER" id="PTHR11017">
    <property type="entry name" value="LEUCINE-RICH REPEAT-CONTAINING PROTEIN"/>
    <property type="match status" value="1"/>
</dbReference>
<evidence type="ECO:0000256" key="2">
    <source>
        <dbReference type="ARBA" id="ARBA00022614"/>
    </source>
</evidence>
<dbReference type="EC" id="3.2.2.6" evidence="1"/>
<protein>
    <recommendedName>
        <fullName evidence="1">ADP-ribosyl cyclase/cyclic ADP-ribose hydrolase</fullName>
        <ecNumber evidence="1">3.2.2.6</ecNumber>
    </recommendedName>
</protein>
<dbReference type="Pfam" id="PF23286">
    <property type="entry name" value="LRR_13"/>
    <property type="match status" value="1"/>
</dbReference>
<keyword evidence="3" id="KW-0677">Repeat</keyword>
<keyword evidence="5" id="KW-0520">NAD</keyword>
<keyword evidence="2" id="KW-0433">Leucine-rich repeat</keyword>
<dbReference type="InterPro" id="IPR058546">
    <property type="entry name" value="RPS4B/Roq1-like_LRR"/>
</dbReference>
<dbReference type="Gene3D" id="3.40.50.300">
    <property type="entry name" value="P-loop containing nucleotide triphosphate hydrolases"/>
    <property type="match status" value="1"/>
</dbReference>
<evidence type="ECO:0000256" key="5">
    <source>
        <dbReference type="ARBA" id="ARBA00023027"/>
    </source>
</evidence>
<dbReference type="InterPro" id="IPR044974">
    <property type="entry name" value="Disease_R_plants"/>
</dbReference>
<keyword evidence="12" id="KW-1185">Reference proteome</keyword>
<dbReference type="Pfam" id="PF20160">
    <property type="entry name" value="C-JID"/>
    <property type="match status" value="1"/>
</dbReference>
<reference evidence="11 12" key="1">
    <citation type="journal article" date="2018" name="Nat. Genet.">
        <title>The Rosa genome provides new insights in the design of modern roses.</title>
        <authorList>
            <person name="Bendahmane M."/>
        </authorList>
    </citation>
    <scope>NUCLEOTIDE SEQUENCE [LARGE SCALE GENOMIC DNA]</scope>
    <source>
        <strain evidence="12">cv. Old Blush</strain>
    </source>
</reference>
<dbReference type="Proteomes" id="UP000238479">
    <property type="component" value="Chromosome 6"/>
</dbReference>
<evidence type="ECO:0000256" key="3">
    <source>
        <dbReference type="ARBA" id="ARBA00022737"/>
    </source>
</evidence>
<dbReference type="GO" id="GO:0061809">
    <property type="term" value="F:NAD+ nucleosidase activity, cyclic ADP-ribose generating"/>
    <property type="evidence" value="ECO:0007669"/>
    <property type="project" value="UniProtKB-EC"/>
</dbReference>
<dbReference type="InterPro" id="IPR042197">
    <property type="entry name" value="Apaf_helical"/>
</dbReference>
<evidence type="ECO:0000259" key="7">
    <source>
        <dbReference type="Pfam" id="PF00931"/>
    </source>
</evidence>
<name>A0A2P6PKM6_ROSCH</name>
<dbReference type="Pfam" id="PF23282">
    <property type="entry name" value="WHD_ROQ1"/>
    <property type="match status" value="1"/>
</dbReference>
<feature type="domain" description="C-JID" evidence="8">
    <location>
        <begin position="804"/>
        <end position="952"/>
    </location>
</feature>
<evidence type="ECO:0000259" key="9">
    <source>
        <dbReference type="Pfam" id="PF23282"/>
    </source>
</evidence>
<accession>A0A2P6PKM6</accession>
<dbReference type="AlphaFoldDB" id="A0A2P6PKM6"/>
<dbReference type="InterPro" id="IPR045344">
    <property type="entry name" value="C-JID"/>
</dbReference>
<dbReference type="InterPro" id="IPR027417">
    <property type="entry name" value="P-loop_NTPase"/>
</dbReference>
<dbReference type="SUPFAM" id="SSF52058">
    <property type="entry name" value="L domain-like"/>
    <property type="match status" value="1"/>
</dbReference>
<dbReference type="Pfam" id="PF07725">
    <property type="entry name" value="LRR_3"/>
    <property type="match status" value="1"/>
</dbReference>
<dbReference type="GO" id="GO:0003677">
    <property type="term" value="F:DNA binding"/>
    <property type="evidence" value="ECO:0007669"/>
    <property type="project" value="UniProtKB-KW"/>
</dbReference>
<comment type="caution">
    <text evidence="11">The sequence shown here is derived from an EMBL/GenBank/DDBJ whole genome shotgun (WGS) entry which is preliminary data.</text>
</comment>
<dbReference type="Gene3D" id="3.80.10.10">
    <property type="entry name" value="Ribonuclease Inhibitor"/>
    <property type="match status" value="2"/>
</dbReference>
<evidence type="ECO:0000313" key="11">
    <source>
        <dbReference type="EMBL" id="PRQ22488.1"/>
    </source>
</evidence>
<dbReference type="InterPro" id="IPR036390">
    <property type="entry name" value="WH_DNA-bd_sf"/>
</dbReference>
<dbReference type="Pfam" id="PF00931">
    <property type="entry name" value="NB-ARC"/>
    <property type="match status" value="1"/>
</dbReference>
<evidence type="ECO:0000256" key="1">
    <source>
        <dbReference type="ARBA" id="ARBA00011982"/>
    </source>
</evidence>
<keyword evidence="4" id="KW-0611">Plant defense</keyword>
<evidence type="ECO:0000259" key="8">
    <source>
        <dbReference type="Pfam" id="PF20160"/>
    </source>
</evidence>
<organism evidence="11 12">
    <name type="scientific">Rosa chinensis</name>
    <name type="common">China rose</name>
    <dbReference type="NCBI Taxonomy" id="74649"/>
    <lineage>
        <taxon>Eukaryota</taxon>
        <taxon>Viridiplantae</taxon>
        <taxon>Streptophyta</taxon>
        <taxon>Embryophyta</taxon>
        <taxon>Tracheophyta</taxon>
        <taxon>Spermatophyta</taxon>
        <taxon>Magnoliopsida</taxon>
        <taxon>eudicotyledons</taxon>
        <taxon>Gunneridae</taxon>
        <taxon>Pentapetalae</taxon>
        <taxon>rosids</taxon>
        <taxon>fabids</taxon>
        <taxon>Rosales</taxon>
        <taxon>Rosaceae</taxon>
        <taxon>Rosoideae</taxon>
        <taxon>Rosoideae incertae sedis</taxon>
        <taxon>Rosa</taxon>
    </lineage>
</organism>
<dbReference type="GO" id="GO:0043531">
    <property type="term" value="F:ADP binding"/>
    <property type="evidence" value="ECO:0007669"/>
    <property type="project" value="InterPro"/>
</dbReference>
<dbReference type="InterPro" id="IPR002182">
    <property type="entry name" value="NB-ARC"/>
</dbReference>
<feature type="domain" description="NB-ARC" evidence="7">
    <location>
        <begin position="19"/>
        <end position="173"/>
    </location>
</feature>
<sequence>MDSRIHDLLSNYICPQLGGVRFIGIHGMRGIGKTTLARAIHDRICQDFDQSCILSNVREKSEKDGLVSLQEKLLSRILRTKVDIEDEYAGATMIERRLCKLKVLVVIDDVNHINQLDKLAGSRDWFGPGSRIIVTTPDIHLLRGHDVDATYKPTGLSDGEAIQLLSLKAFKKSFPPEGYLDLCHHIIGYAQGLPLALVVLGSFLFGRRPNEWESAIERLNNTPNRQVMDVLQISFDGLEEKDQQIFLHIACLYKGKDRDRVTQILGYCKLEPGIGLKVLEEKSLITIFENKLSMHDLLQEMGLEIVRRESPDEPGKRSRLWSPEVIHNVLKKNKGTDKIRAMVMDLPELQVAHWKPEAFSNLSQLSLLHIHNVDLPKGLTFLSNSVRLLDWSGYPLRSLPQNFEPDELIELNLCHSNIEHLWEGAKNFDKLKFIKLCHSQKIVQTPDLTAVQNLETLDLEGCKTLVKLHQSVGQLKRLIVLNLKDCESLENLPSKIEMESLETLILSNCSKVKKIPEFAGNMKRLSKLYLNETAIEKLPVSIGCLSGLASLNLSNCKNLLCLASTLELLSRLESLKKLDLSGCLKLREQDSVRENGAIRTAVNHLIKRGCEVGKYLSCSLPSRLVQRAYMEPMSMKLPVSDLCYSTEQNANTSMSIRLPLSRLWNLTDLNLSNCNLGDTAFANFACFPSLVALNLSGNNFVKLPPSIRSCFKLQNINLENCKTLQELSGLPSNSKLDVRADGCSSLEMLFDVSNFNRLEKSYFNFINCFKLNDNQGCCNIALEMLRIFLNQQVSSVTETFQIVIPGSGIPEWFDHRRLASSLTVDLLPDWNESRFLGFVLCAVFVLHEHRQVDELDIHQFKTFKATHHLVCCLKLNGRELEVYGKQPAFRFSEQFCQVESDHLWIFYVSRDKYFGTDWWHNSCSQLEFLFETRGPGLRVKECGVRLIYEQDVLELNQTITQSSSRMSPPYEDILTDFENQVEGETIHPNKKLKGETCGTGSRTCTLEEL</sequence>
<evidence type="ECO:0000256" key="4">
    <source>
        <dbReference type="ARBA" id="ARBA00022821"/>
    </source>
</evidence>
<dbReference type="InterPro" id="IPR011713">
    <property type="entry name" value="Leu-rich_rpt_3"/>
</dbReference>
<dbReference type="SUPFAM" id="SSF52540">
    <property type="entry name" value="P-loop containing nucleoside triphosphate hydrolases"/>
    <property type="match status" value="1"/>
</dbReference>
<gene>
    <name evidence="11" type="ORF">RchiOBHm_Chr6g0250871</name>
</gene>
<dbReference type="EMBL" id="PDCK01000044">
    <property type="protein sequence ID" value="PRQ22488.1"/>
    <property type="molecule type" value="Genomic_DNA"/>
</dbReference>
<dbReference type="PRINTS" id="PR00364">
    <property type="entry name" value="DISEASERSIST"/>
</dbReference>
<evidence type="ECO:0000313" key="12">
    <source>
        <dbReference type="Proteomes" id="UP000238479"/>
    </source>
</evidence>